<evidence type="ECO:0000259" key="4">
    <source>
        <dbReference type="Pfam" id="PF06441"/>
    </source>
</evidence>
<comment type="similarity">
    <text evidence="1">Belongs to the peptidase S33 family.</text>
</comment>
<dbReference type="PRINTS" id="PR00412">
    <property type="entry name" value="EPOXHYDRLASE"/>
</dbReference>
<proteinExistence type="inferred from homology"/>
<accession>A0A507C5R0</accession>
<evidence type="ECO:0000256" key="2">
    <source>
        <dbReference type="ARBA" id="ARBA00022797"/>
    </source>
</evidence>
<dbReference type="Pfam" id="PF06441">
    <property type="entry name" value="EHN"/>
    <property type="match status" value="1"/>
</dbReference>
<dbReference type="GeneID" id="42004006"/>
<dbReference type="SUPFAM" id="SSF53474">
    <property type="entry name" value="alpha/beta-Hydrolases"/>
    <property type="match status" value="1"/>
</dbReference>
<protein>
    <submittedName>
        <fullName evidence="5">Microsomal epoxide hydrolase</fullName>
    </submittedName>
</protein>
<dbReference type="RefSeq" id="XP_031025376.1">
    <property type="nucleotide sequence ID" value="XM_031168709.1"/>
</dbReference>
<dbReference type="InterPro" id="IPR016292">
    <property type="entry name" value="Epoxide_hydrolase"/>
</dbReference>
<dbReference type="GO" id="GO:0004301">
    <property type="term" value="F:epoxide hydrolase activity"/>
    <property type="evidence" value="ECO:0007669"/>
    <property type="project" value="TreeGrafter"/>
</dbReference>
<reference evidence="5 6" key="1">
    <citation type="journal article" date="2019" name="Sci. Rep.">
        <title>Comparative genomics of chytrid fungi reveal insights into the obligate biotrophic and pathogenic lifestyle of Synchytrium endobioticum.</title>
        <authorList>
            <person name="van de Vossenberg B.T.L.H."/>
            <person name="Warris S."/>
            <person name="Nguyen H.D.T."/>
            <person name="van Gent-Pelzer M.P.E."/>
            <person name="Joly D.L."/>
            <person name="van de Geest H.C."/>
            <person name="Bonants P.J.M."/>
            <person name="Smith D.S."/>
            <person name="Levesque C.A."/>
            <person name="van der Lee T.A.J."/>
        </authorList>
    </citation>
    <scope>NUCLEOTIDE SEQUENCE [LARGE SCALE GENOMIC DNA]</scope>
    <source>
        <strain evidence="5 6">JEL517</strain>
    </source>
</reference>
<keyword evidence="2" id="KW-0058">Aromatic hydrocarbons catabolism</keyword>
<name>A0A507C5R0_9FUNG</name>
<sequence>MADVFQFEGCASESPRGPPRTPVPFKIHVSDELLGDLATRLAQTRFPDELTDAGWTYGSNLQYMKSLVDYWKNSYNWRQQEIHLNEYDHFKMYIPETDINLHYVYVKSPRADAKPLLFLHGWPGSFYEAWKLIPLLTKPKSGPAFHMIVPSLPGYGFSSAPKRKGFGVKKVADTVHQLMFNLGYKTYYAQGGDWGSSICRTLGLYYPKNCLAIHINLCIVGHDSSNWIHRMQILELKYTGPLFFLSKEDYKGLNDASKFNANGGELAYQAIQGTKPQTLGYGLTDSRSITSSTRLYYESIGTGAQAAAAAAAARSAGKPSGSKKMPYVTVPTGVANFPNELSKPPKNWVESYYNLKHWSVHERGGHFGAMENPEALAKDVQTFISKL</sequence>
<dbReference type="InterPro" id="IPR000639">
    <property type="entry name" value="Epox_hydrolase-like"/>
</dbReference>
<dbReference type="PANTHER" id="PTHR21661:SF35">
    <property type="entry name" value="EPOXIDE HYDROLASE"/>
    <property type="match status" value="1"/>
</dbReference>
<gene>
    <name evidence="5" type="ORF">SmJEL517_g02781</name>
</gene>
<dbReference type="EMBL" id="QEAO01000012">
    <property type="protein sequence ID" value="TPX34698.1"/>
    <property type="molecule type" value="Genomic_DNA"/>
</dbReference>
<dbReference type="InterPro" id="IPR010497">
    <property type="entry name" value="Epoxide_hydro_N"/>
</dbReference>
<organism evidence="5 6">
    <name type="scientific">Synchytrium microbalum</name>
    <dbReference type="NCBI Taxonomy" id="1806994"/>
    <lineage>
        <taxon>Eukaryota</taxon>
        <taxon>Fungi</taxon>
        <taxon>Fungi incertae sedis</taxon>
        <taxon>Chytridiomycota</taxon>
        <taxon>Chytridiomycota incertae sedis</taxon>
        <taxon>Chytridiomycetes</taxon>
        <taxon>Synchytriales</taxon>
        <taxon>Synchytriaceae</taxon>
        <taxon>Synchytrium</taxon>
    </lineage>
</organism>
<dbReference type="InterPro" id="IPR029058">
    <property type="entry name" value="AB_hydrolase_fold"/>
</dbReference>
<dbReference type="OrthoDB" id="7130006at2759"/>
<keyword evidence="6" id="KW-1185">Reference proteome</keyword>
<feature type="domain" description="Epoxide hydrolase N-terminal" evidence="4">
    <location>
        <begin position="23"/>
        <end position="128"/>
    </location>
</feature>
<dbReference type="STRING" id="1806994.A0A507C5R0"/>
<evidence type="ECO:0000313" key="6">
    <source>
        <dbReference type="Proteomes" id="UP000319731"/>
    </source>
</evidence>
<keyword evidence="3 5" id="KW-0378">Hydrolase</keyword>
<dbReference type="Proteomes" id="UP000319731">
    <property type="component" value="Unassembled WGS sequence"/>
</dbReference>
<comment type="caution">
    <text evidence="5">The sequence shown here is derived from an EMBL/GenBank/DDBJ whole genome shotgun (WGS) entry which is preliminary data.</text>
</comment>
<dbReference type="GO" id="GO:0097176">
    <property type="term" value="P:epoxide metabolic process"/>
    <property type="evidence" value="ECO:0007669"/>
    <property type="project" value="TreeGrafter"/>
</dbReference>
<dbReference type="AlphaFoldDB" id="A0A507C5R0"/>
<evidence type="ECO:0000313" key="5">
    <source>
        <dbReference type="EMBL" id="TPX34698.1"/>
    </source>
</evidence>
<evidence type="ECO:0000256" key="1">
    <source>
        <dbReference type="ARBA" id="ARBA00010088"/>
    </source>
</evidence>
<dbReference type="PANTHER" id="PTHR21661">
    <property type="entry name" value="EPOXIDE HYDROLASE 1-RELATED"/>
    <property type="match status" value="1"/>
</dbReference>
<evidence type="ECO:0000256" key="3">
    <source>
        <dbReference type="ARBA" id="ARBA00022801"/>
    </source>
</evidence>
<dbReference type="Gene3D" id="3.40.50.1820">
    <property type="entry name" value="alpha/beta hydrolase"/>
    <property type="match status" value="1"/>
</dbReference>
<dbReference type="PIRSF" id="PIRSF001112">
    <property type="entry name" value="Epoxide_hydrolase"/>
    <property type="match status" value="1"/>
</dbReference>